<evidence type="ECO:0000256" key="4">
    <source>
        <dbReference type="ARBA" id="ARBA00022737"/>
    </source>
</evidence>
<feature type="coiled-coil region" evidence="9">
    <location>
        <begin position="787"/>
        <end position="818"/>
    </location>
</feature>
<evidence type="ECO:0000256" key="2">
    <source>
        <dbReference type="ARBA" id="ARBA00022490"/>
    </source>
</evidence>
<organism evidence="12 13">
    <name type="scientific">Pelagomonas calceolata</name>
    <dbReference type="NCBI Taxonomy" id="35677"/>
    <lineage>
        <taxon>Eukaryota</taxon>
        <taxon>Sar</taxon>
        <taxon>Stramenopiles</taxon>
        <taxon>Ochrophyta</taxon>
        <taxon>Pelagophyceae</taxon>
        <taxon>Pelagomonadales</taxon>
        <taxon>Pelagomonadaceae</taxon>
        <taxon>Pelagomonas</taxon>
    </lineage>
</organism>
<dbReference type="Pfam" id="PF00400">
    <property type="entry name" value="WD40"/>
    <property type="match status" value="2"/>
</dbReference>
<keyword evidence="6" id="KW-0206">Cytoskeleton</keyword>
<dbReference type="OrthoDB" id="1935234at2759"/>
<evidence type="ECO:0000256" key="6">
    <source>
        <dbReference type="ARBA" id="ARBA00023212"/>
    </source>
</evidence>
<dbReference type="GO" id="GO:0005930">
    <property type="term" value="C:axoneme"/>
    <property type="evidence" value="ECO:0007669"/>
    <property type="project" value="UniProtKB-SubCell"/>
</dbReference>
<sequence length="1707" mass="191498">MGPYDRGATCTGRRGFELSSGLLRLYHSFGMDTSRKANLEYLEDSPEAVIAYAAGNALVILFVPSMKRKYVFGIDRTGVGSFAVHPTRKSFTVGEKGRDPKLCVYEYPSLDLIKILRNGAVRSFACMSYSSGGGKLATVSGSPDFMLSIWDWNKEQMLLQSKAFGQEVYSVKFSPVNDGRLTTAGTGHIRFWKMASTFTGLKLQGDIGKFGKVELTDIHSFVELPNNQILSSTESGSLLLWEGHFIKCRIKRNSVRPCHDGEVTFLALSDDTNSVVSAGVDGWVRYWDTKSIVDAEIDTDVSIDYVLEPKFEFGITNPEVGCSIRWMLYGAANESHYFIRDSFGKLWKLLVPGADVNQLPAACLSAFHAGSIESLAVSSIDHFAATAGCDGTVRCWDYIARRQLYLLAHNHAVTALCWAPVFLDSQCRTLMVGFDNGVVRVLYRAGTQWLCIQCFKPHDTSVTKVATSPDGKYLATGCAHGVIFLLQTQKLDLGTSQLPYEPIGFVNVGGPVSSLCWQKDSLKLLITANGRLMNIDCSGQLDVKGSGTYELCCPVNERHISWRREDTATSDIDDSQNSHSATPVLEAAVSCAAYFDNNTILTAVTNRSGLIHVIDRGTHNLVESLPVGINAAKPNAAVLLVYYEIHLSVVVTASDDGTVSVRQADPKLHSERFCVVSQPHDADARVNGALVSYDGHFLLSVGSDGLFVIQQLNLKELKLQACNKETRKANDCFEPHEFVLSEGEPPSAQDGFHVARADISSDIHDRAKESAHLQADDLPDSAYSFEASRAKQERDQVLAAAEKKREAVRKEIAHIRENFENIVPKIQKDTEPHLYNMQDSDLVIDLEFNHTWKQQEDELLEAVRQSCQYNSQYSKLLLGKLRGRYVTELQRMGPSLMEGQTIAALRSRQKVGSFRLAQVNRDMRLLLLQLHSNLRYEEQPEAEPITTNGLVPRDEARTAEPENTSVVCGRNAKRPSALESRKLLRLNRQAKLVAMAARRPSADTDDPRDVEAIKRAKAQLGDYKMKSEPSYEIAQTKQINTANKRRQMLLLQENIDSIKLRYNKRFLGLRAVKRLMTHSLRNGVDHVRKVSRALGVEANSLVANGFEPALSLDEWPDVARDLSKTELDSFLSGHITEMSSRPCSKSNGNPLGNVIAARSVRSAVNLPVFRLLDNEAIRSTDSCLQKEEDLILCNQLRHQRSFIIHKIDKHVLAFENALNELRKEYIPLQADLKAADVKLTIMLQELLLLKTHEARDVAMKENLNLACQKQHDASTASSDSFLLLAAKKNDRDVCQTHEKAILSEFLNAVPKQHQFHKPLLKVFSKKLKRSKKNISGNTSEDETNEDEEDSELEGEDDNSDSEEDETCPAGCNISLYEQVIELRERRLDQEDIFADIKCAINEAQKAYDRHVQQEKQIQRDVCSYVEDIHSFQTKKQQTLNKLYSPIALHMNQLYVFSPRSVDNDKIIVTHYPRAEMNVPTELAIAPLAEMGDAVLFSRACLEKLHTRIFVLKSINKKEKTHFSELHRIKRRLERVKVTLEVQTTKLRSKCTDLQMLKFGQLINLDILERDSINKDQQATNEKIHKMDMVNTGELNKLKRLQSVLRDKLRSITRQNTIYLTRVATSSARQFQLEKDLDFSKSSSNDGMKNNISGPLSCSEAEERNRLVALVKIQAKEIDALKMEINLLRRKGGHVYAYSASHNVTGVP</sequence>
<comment type="caution">
    <text evidence="12">The sequence shown here is derived from an EMBL/GenBank/DDBJ whole genome shotgun (WGS) entry which is preliminary data.</text>
</comment>
<evidence type="ECO:0000256" key="5">
    <source>
        <dbReference type="ARBA" id="ARBA00023054"/>
    </source>
</evidence>
<gene>
    <name evidence="12" type="ORF">PECAL_2P18980</name>
</gene>
<dbReference type="PROSITE" id="PS50082">
    <property type="entry name" value="WD_REPEATS_2"/>
    <property type="match status" value="2"/>
</dbReference>
<keyword evidence="13" id="KW-1185">Reference proteome</keyword>
<dbReference type="Gene3D" id="2.130.10.10">
    <property type="entry name" value="YVTN repeat-like/Quinoprotein amine dehydrogenase"/>
    <property type="match status" value="3"/>
</dbReference>
<dbReference type="SUPFAM" id="SSF50978">
    <property type="entry name" value="WD40 repeat-like"/>
    <property type="match status" value="2"/>
</dbReference>
<dbReference type="PROSITE" id="PS50294">
    <property type="entry name" value="WD_REPEATS_REGION"/>
    <property type="match status" value="1"/>
</dbReference>
<evidence type="ECO:0000259" key="11">
    <source>
        <dbReference type="Pfam" id="PF23409"/>
    </source>
</evidence>
<evidence type="ECO:0000256" key="7">
    <source>
        <dbReference type="ARBA" id="ARBA00023273"/>
    </source>
</evidence>
<evidence type="ECO:0000313" key="12">
    <source>
        <dbReference type="EMBL" id="CAH0368809.1"/>
    </source>
</evidence>
<protein>
    <recommendedName>
        <fullName evidence="11">EML-like first beta-propeller domain-containing protein</fullName>
    </recommendedName>
</protein>
<dbReference type="PANTHER" id="PTHR14885:SF3">
    <property type="entry name" value="CILIA- AND FLAGELLA-ASSOCIATED PROTEIN 44"/>
    <property type="match status" value="1"/>
</dbReference>
<accession>A0A8J2SLR1</accession>
<evidence type="ECO:0000256" key="3">
    <source>
        <dbReference type="ARBA" id="ARBA00022574"/>
    </source>
</evidence>
<evidence type="ECO:0000256" key="9">
    <source>
        <dbReference type="SAM" id="Coils"/>
    </source>
</evidence>
<dbReference type="InterPro" id="IPR055439">
    <property type="entry name" value="Beta-prop_EML_1st"/>
</dbReference>
<proteinExistence type="predicted"/>
<name>A0A8J2SLR1_9STRA</name>
<keyword evidence="7" id="KW-0966">Cell projection</keyword>
<keyword evidence="3 8" id="KW-0853">WD repeat</keyword>
<dbReference type="InterPro" id="IPR015943">
    <property type="entry name" value="WD40/YVTN_repeat-like_dom_sf"/>
</dbReference>
<keyword evidence="4" id="KW-0677">Repeat</keyword>
<evidence type="ECO:0000256" key="1">
    <source>
        <dbReference type="ARBA" id="ARBA00004430"/>
    </source>
</evidence>
<dbReference type="PANTHER" id="PTHR14885">
    <property type="entry name" value="CILIA- AND FLAGELLA-ASSOCIATED PROTEIN 43-RELATED"/>
    <property type="match status" value="1"/>
</dbReference>
<comment type="subcellular location">
    <subcellularLocation>
        <location evidence="1">Cytoplasm</location>
        <location evidence="1">Cytoskeleton</location>
        <location evidence="1">Cilium axoneme</location>
    </subcellularLocation>
</comment>
<feature type="repeat" description="WD" evidence="8">
    <location>
        <begin position="365"/>
        <end position="406"/>
    </location>
</feature>
<feature type="region of interest" description="Disordered" evidence="10">
    <location>
        <begin position="1332"/>
        <end position="1368"/>
    </location>
</feature>
<feature type="repeat" description="WD" evidence="8">
    <location>
        <begin position="256"/>
        <end position="291"/>
    </location>
</feature>
<evidence type="ECO:0000256" key="10">
    <source>
        <dbReference type="SAM" id="MobiDB-lite"/>
    </source>
</evidence>
<dbReference type="Pfam" id="PF23409">
    <property type="entry name" value="Beta-prop_EML"/>
    <property type="match status" value="1"/>
</dbReference>
<dbReference type="EMBL" id="CAKKNE010000002">
    <property type="protein sequence ID" value="CAH0368809.1"/>
    <property type="molecule type" value="Genomic_DNA"/>
</dbReference>
<dbReference type="InterPro" id="IPR036322">
    <property type="entry name" value="WD40_repeat_dom_sf"/>
</dbReference>
<evidence type="ECO:0000313" key="13">
    <source>
        <dbReference type="Proteomes" id="UP000789595"/>
    </source>
</evidence>
<keyword evidence="2" id="KW-0963">Cytoplasm</keyword>
<keyword evidence="5 9" id="KW-0175">Coiled coil</keyword>
<dbReference type="InterPro" id="IPR001680">
    <property type="entry name" value="WD40_rpt"/>
</dbReference>
<dbReference type="SMART" id="SM00320">
    <property type="entry name" value="WD40"/>
    <property type="match status" value="8"/>
</dbReference>
<reference evidence="12" key="1">
    <citation type="submission" date="2021-11" db="EMBL/GenBank/DDBJ databases">
        <authorList>
            <consortium name="Genoscope - CEA"/>
            <person name="William W."/>
        </authorList>
    </citation>
    <scope>NUCLEOTIDE SEQUENCE</scope>
</reference>
<dbReference type="Proteomes" id="UP000789595">
    <property type="component" value="Unassembled WGS sequence"/>
</dbReference>
<evidence type="ECO:0000256" key="8">
    <source>
        <dbReference type="PROSITE-ProRule" id="PRU00221"/>
    </source>
</evidence>
<feature type="domain" description="EML-like first beta-propeller" evidence="11">
    <location>
        <begin position="79"/>
        <end position="290"/>
    </location>
</feature>
<feature type="compositionally biased region" description="Acidic residues" evidence="10">
    <location>
        <begin position="1339"/>
        <end position="1366"/>
    </location>
</feature>